<dbReference type="Proteomes" id="UP001295444">
    <property type="component" value="Chromosome 01"/>
</dbReference>
<reference evidence="1" key="1">
    <citation type="submission" date="2022-03" db="EMBL/GenBank/DDBJ databases">
        <authorList>
            <person name="Alioto T."/>
            <person name="Alioto T."/>
            <person name="Gomez Garrido J."/>
        </authorList>
    </citation>
    <scope>NUCLEOTIDE SEQUENCE</scope>
</reference>
<keyword evidence="2" id="KW-1185">Reference proteome</keyword>
<evidence type="ECO:0000313" key="1">
    <source>
        <dbReference type="EMBL" id="CAH2220758.1"/>
    </source>
</evidence>
<protein>
    <submittedName>
        <fullName evidence="1">Uncharacterized protein</fullName>
    </submittedName>
</protein>
<gene>
    <name evidence="1" type="ORF">PECUL_23A050720</name>
</gene>
<name>A0AAD1QZC7_PELCU</name>
<accession>A0AAD1QZC7</accession>
<dbReference type="EMBL" id="OW240912">
    <property type="protein sequence ID" value="CAH2220758.1"/>
    <property type="molecule type" value="Genomic_DNA"/>
</dbReference>
<evidence type="ECO:0000313" key="2">
    <source>
        <dbReference type="Proteomes" id="UP001295444"/>
    </source>
</evidence>
<organism evidence="1 2">
    <name type="scientific">Pelobates cultripes</name>
    <name type="common">Western spadefoot toad</name>
    <dbReference type="NCBI Taxonomy" id="61616"/>
    <lineage>
        <taxon>Eukaryota</taxon>
        <taxon>Metazoa</taxon>
        <taxon>Chordata</taxon>
        <taxon>Craniata</taxon>
        <taxon>Vertebrata</taxon>
        <taxon>Euteleostomi</taxon>
        <taxon>Amphibia</taxon>
        <taxon>Batrachia</taxon>
        <taxon>Anura</taxon>
        <taxon>Pelobatoidea</taxon>
        <taxon>Pelobatidae</taxon>
        <taxon>Pelobates</taxon>
    </lineage>
</organism>
<dbReference type="AlphaFoldDB" id="A0AAD1QZC7"/>
<sequence length="167" mass="19009">MAAQQGPKTAGTNNTSLTHCMAGFDRLCTNLWTILCHRGVSCNRAARVIALWIRPVTSRRHYRYPLQAFRTAMRPQRRQKSFQRNNVLPGLTHAFPYTQQLDQRATSAATLPTQTKNLGPKKHVSTSREYGRTLYKRTLPTETPKRDLNPEVPLSKALCMDTASTYY</sequence>
<proteinExistence type="predicted"/>